<proteinExistence type="predicted"/>
<gene>
    <name evidence="1" type="ORF">K491DRAFT_349927</name>
</gene>
<name>A0A6A6TEN0_9PLEO</name>
<dbReference type="Proteomes" id="UP000799324">
    <property type="component" value="Unassembled WGS sequence"/>
</dbReference>
<sequence length="119" mass="13959">MPCLPDMEETSESWCAVSQLNWPFPFPGKASREPRKLYPLRYFLFPLLSNRNLREDTGNIRRIDISILIHRTRLTFYNDLHEMHGSVTSHTGYRHHTSMSVLKTHMQNAGPTFDKSLRN</sequence>
<organism evidence="1 2">
    <name type="scientific">Lophiostoma macrostomum CBS 122681</name>
    <dbReference type="NCBI Taxonomy" id="1314788"/>
    <lineage>
        <taxon>Eukaryota</taxon>
        <taxon>Fungi</taxon>
        <taxon>Dikarya</taxon>
        <taxon>Ascomycota</taxon>
        <taxon>Pezizomycotina</taxon>
        <taxon>Dothideomycetes</taxon>
        <taxon>Pleosporomycetidae</taxon>
        <taxon>Pleosporales</taxon>
        <taxon>Lophiostomataceae</taxon>
        <taxon>Lophiostoma</taxon>
    </lineage>
</organism>
<evidence type="ECO:0000313" key="2">
    <source>
        <dbReference type="Proteomes" id="UP000799324"/>
    </source>
</evidence>
<keyword evidence="2" id="KW-1185">Reference proteome</keyword>
<dbReference type="AlphaFoldDB" id="A0A6A6TEN0"/>
<reference evidence="1" key="1">
    <citation type="journal article" date="2020" name="Stud. Mycol.">
        <title>101 Dothideomycetes genomes: a test case for predicting lifestyles and emergence of pathogens.</title>
        <authorList>
            <person name="Haridas S."/>
            <person name="Albert R."/>
            <person name="Binder M."/>
            <person name="Bloem J."/>
            <person name="Labutti K."/>
            <person name="Salamov A."/>
            <person name="Andreopoulos B."/>
            <person name="Baker S."/>
            <person name="Barry K."/>
            <person name="Bills G."/>
            <person name="Bluhm B."/>
            <person name="Cannon C."/>
            <person name="Castanera R."/>
            <person name="Culley D."/>
            <person name="Daum C."/>
            <person name="Ezra D."/>
            <person name="Gonzalez J."/>
            <person name="Henrissat B."/>
            <person name="Kuo A."/>
            <person name="Liang C."/>
            <person name="Lipzen A."/>
            <person name="Lutzoni F."/>
            <person name="Magnuson J."/>
            <person name="Mondo S."/>
            <person name="Nolan M."/>
            <person name="Ohm R."/>
            <person name="Pangilinan J."/>
            <person name="Park H.-J."/>
            <person name="Ramirez L."/>
            <person name="Alfaro M."/>
            <person name="Sun H."/>
            <person name="Tritt A."/>
            <person name="Yoshinaga Y."/>
            <person name="Zwiers L.-H."/>
            <person name="Turgeon B."/>
            <person name="Goodwin S."/>
            <person name="Spatafora J."/>
            <person name="Crous P."/>
            <person name="Grigoriev I."/>
        </authorList>
    </citation>
    <scope>NUCLEOTIDE SEQUENCE</scope>
    <source>
        <strain evidence="1">CBS 122681</strain>
    </source>
</reference>
<protein>
    <submittedName>
        <fullName evidence="1">Uncharacterized protein</fullName>
    </submittedName>
</protein>
<evidence type="ECO:0000313" key="1">
    <source>
        <dbReference type="EMBL" id="KAF2657094.1"/>
    </source>
</evidence>
<dbReference type="EMBL" id="MU004329">
    <property type="protein sequence ID" value="KAF2657094.1"/>
    <property type="molecule type" value="Genomic_DNA"/>
</dbReference>
<accession>A0A6A6TEN0</accession>